<keyword evidence="2" id="KW-1185">Reference proteome</keyword>
<organism evidence="1 2">
    <name type="scientific">Gymnopus androsaceus JB14</name>
    <dbReference type="NCBI Taxonomy" id="1447944"/>
    <lineage>
        <taxon>Eukaryota</taxon>
        <taxon>Fungi</taxon>
        <taxon>Dikarya</taxon>
        <taxon>Basidiomycota</taxon>
        <taxon>Agaricomycotina</taxon>
        <taxon>Agaricomycetes</taxon>
        <taxon>Agaricomycetidae</taxon>
        <taxon>Agaricales</taxon>
        <taxon>Marasmiineae</taxon>
        <taxon>Omphalotaceae</taxon>
        <taxon>Gymnopus</taxon>
    </lineage>
</organism>
<protein>
    <submittedName>
        <fullName evidence="1">Uncharacterized protein</fullName>
    </submittedName>
</protein>
<dbReference type="EMBL" id="ML769509">
    <property type="protein sequence ID" value="KAE9396680.1"/>
    <property type="molecule type" value="Genomic_DNA"/>
</dbReference>
<gene>
    <name evidence="1" type="ORF">BT96DRAFT_97747</name>
</gene>
<name>A0A6A4HFW4_9AGAR</name>
<reference evidence="1" key="1">
    <citation type="journal article" date="2019" name="Environ. Microbiol.">
        <title>Fungal ecological strategies reflected in gene transcription - a case study of two litter decomposers.</title>
        <authorList>
            <person name="Barbi F."/>
            <person name="Kohler A."/>
            <person name="Barry K."/>
            <person name="Baskaran P."/>
            <person name="Daum C."/>
            <person name="Fauchery L."/>
            <person name="Ihrmark K."/>
            <person name="Kuo A."/>
            <person name="LaButti K."/>
            <person name="Lipzen A."/>
            <person name="Morin E."/>
            <person name="Grigoriev I.V."/>
            <person name="Henrissat B."/>
            <person name="Lindahl B."/>
            <person name="Martin F."/>
        </authorList>
    </citation>
    <scope>NUCLEOTIDE SEQUENCE</scope>
    <source>
        <strain evidence="1">JB14</strain>
    </source>
</reference>
<sequence>MGRTTAFLWKENEASILEVNRFNRDQMNYTLPKTTWCLVDSMDVPDCIFLTCRFVLQASSTRIEEMQWLNKAEAGGMRAYFVMKPWSLGELIAGNQLQEWPHDNADRRDAQELLRKIRRVCARCLCLCRGTISFR</sequence>
<dbReference type="OrthoDB" id="19861at2759"/>
<evidence type="ECO:0000313" key="2">
    <source>
        <dbReference type="Proteomes" id="UP000799118"/>
    </source>
</evidence>
<proteinExistence type="predicted"/>
<evidence type="ECO:0000313" key="1">
    <source>
        <dbReference type="EMBL" id="KAE9396680.1"/>
    </source>
</evidence>
<dbReference type="Proteomes" id="UP000799118">
    <property type="component" value="Unassembled WGS sequence"/>
</dbReference>
<dbReference type="AlphaFoldDB" id="A0A6A4HFW4"/>
<accession>A0A6A4HFW4</accession>